<dbReference type="Proteomes" id="UP001211907">
    <property type="component" value="Unassembled WGS sequence"/>
</dbReference>
<keyword evidence="3" id="KW-1185">Reference proteome</keyword>
<feature type="region of interest" description="Disordered" evidence="1">
    <location>
        <begin position="190"/>
        <end position="237"/>
    </location>
</feature>
<evidence type="ECO:0000313" key="3">
    <source>
        <dbReference type="Proteomes" id="UP001211907"/>
    </source>
</evidence>
<protein>
    <submittedName>
        <fullName evidence="2">Uncharacterized protein</fullName>
    </submittedName>
</protein>
<gene>
    <name evidence="2" type="ORF">HK100_004003</name>
</gene>
<proteinExistence type="predicted"/>
<evidence type="ECO:0000313" key="2">
    <source>
        <dbReference type="EMBL" id="KAJ3104767.1"/>
    </source>
</evidence>
<dbReference type="EMBL" id="JADGJH010002038">
    <property type="protein sequence ID" value="KAJ3104767.1"/>
    <property type="molecule type" value="Genomic_DNA"/>
</dbReference>
<dbReference type="AlphaFoldDB" id="A0AAD5SUY3"/>
<accession>A0AAD5SUY3</accession>
<sequence>MKAVRPMSEGFLDLVNAAFCAQTLIKFQALVVKCAPSGATTTIPQIFIGTLSITGGGILYDWCFNSSIRFAFPGYEFAVAALVNAFYAYQSNPANRKFFFSLVWNSLPMKTIREFGFSENIFRFWKFFVETFVQAAKLAGVPVVFRGKTGDADLKALCALLLIVGFWLRPGKWITTWDAYTNFSAGGGGVTKNDRKTENETVGEGETVAALQETVDNSEKTKANIKKRHKHKPDETH</sequence>
<evidence type="ECO:0000256" key="1">
    <source>
        <dbReference type="SAM" id="MobiDB-lite"/>
    </source>
</evidence>
<reference evidence="2" key="1">
    <citation type="submission" date="2020-05" db="EMBL/GenBank/DDBJ databases">
        <title>Phylogenomic resolution of chytrid fungi.</title>
        <authorList>
            <person name="Stajich J.E."/>
            <person name="Amses K."/>
            <person name="Simmons R."/>
            <person name="Seto K."/>
            <person name="Myers J."/>
            <person name="Bonds A."/>
            <person name="Quandt C.A."/>
            <person name="Barry K."/>
            <person name="Liu P."/>
            <person name="Grigoriev I."/>
            <person name="Longcore J.E."/>
            <person name="James T.Y."/>
        </authorList>
    </citation>
    <scope>NUCLEOTIDE SEQUENCE</scope>
    <source>
        <strain evidence="2">JEL0513</strain>
    </source>
</reference>
<name>A0AAD5SUY3_9FUNG</name>
<organism evidence="2 3">
    <name type="scientific">Physocladia obscura</name>
    <dbReference type="NCBI Taxonomy" id="109957"/>
    <lineage>
        <taxon>Eukaryota</taxon>
        <taxon>Fungi</taxon>
        <taxon>Fungi incertae sedis</taxon>
        <taxon>Chytridiomycota</taxon>
        <taxon>Chytridiomycota incertae sedis</taxon>
        <taxon>Chytridiomycetes</taxon>
        <taxon>Chytridiales</taxon>
        <taxon>Chytriomycetaceae</taxon>
        <taxon>Physocladia</taxon>
    </lineage>
</organism>
<comment type="caution">
    <text evidence="2">The sequence shown here is derived from an EMBL/GenBank/DDBJ whole genome shotgun (WGS) entry which is preliminary data.</text>
</comment>